<reference evidence="2 3" key="1">
    <citation type="journal article" date="2024" name="J Genomics">
        <title>Draft genome sequencing and assembly of Favolaschia claudopus CIRM-BRFM 2984 isolated from oak limbs.</title>
        <authorList>
            <person name="Navarro D."/>
            <person name="Drula E."/>
            <person name="Chaduli D."/>
            <person name="Cazenave R."/>
            <person name="Ahrendt S."/>
            <person name="Wang J."/>
            <person name="Lipzen A."/>
            <person name="Daum C."/>
            <person name="Barry K."/>
            <person name="Grigoriev I.V."/>
            <person name="Favel A."/>
            <person name="Rosso M.N."/>
            <person name="Martin F."/>
        </authorList>
    </citation>
    <scope>NUCLEOTIDE SEQUENCE [LARGE SCALE GENOMIC DNA]</scope>
    <source>
        <strain evidence="2 3">CIRM-BRFM 2984</strain>
    </source>
</reference>
<protein>
    <recommendedName>
        <fullName evidence="4">Secreted protein</fullName>
    </recommendedName>
</protein>
<proteinExistence type="predicted"/>
<feature type="transmembrane region" description="Helical" evidence="1">
    <location>
        <begin position="63"/>
        <end position="79"/>
    </location>
</feature>
<name>A0AAV9Z927_9AGAR</name>
<dbReference type="EMBL" id="JAWWNJ010000178">
    <property type="protein sequence ID" value="KAK6974876.1"/>
    <property type="molecule type" value="Genomic_DNA"/>
</dbReference>
<accession>A0AAV9Z927</accession>
<keyword evidence="3" id="KW-1185">Reference proteome</keyword>
<comment type="caution">
    <text evidence="2">The sequence shown here is derived from an EMBL/GenBank/DDBJ whole genome shotgun (WGS) entry which is preliminary data.</text>
</comment>
<keyword evidence="1" id="KW-0812">Transmembrane</keyword>
<sequence length="101" mass="11511">MAYTSLIYLFSQPVLSALVLYRVENGLGKFFLRSCLHLWKSAPGFRLLQTDAERRLLIPNPCLLYFGALMIRSAIFFTLKHMRISMIGRGGVCRIQTPIST</sequence>
<dbReference type="Proteomes" id="UP001362999">
    <property type="component" value="Unassembled WGS sequence"/>
</dbReference>
<evidence type="ECO:0000313" key="3">
    <source>
        <dbReference type="Proteomes" id="UP001362999"/>
    </source>
</evidence>
<dbReference type="AlphaFoldDB" id="A0AAV9Z927"/>
<keyword evidence="1" id="KW-1133">Transmembrane helix</keyword>
<gene>
    <name evidence="2" type="ORF">R3P38DRAFT_577307</name>
</gene>
<evidence type="ECO:0008006" key="4">
    <source>
        <dbReference type="Google" id="ProtNLM"/>
    </source>
</evidence>
<organism evidence="2 3">
    <name type="scientific">Favolaschia claudopus</name>
    <dbReference type="NCBI Taxonomy" id="2862362"/>
    <lineage>
        <taxon>Eukaryota</taxon>
        <taxon>Fungi</taxon>
        <taxon>Dikarya</taxon>
        <taxon>Basidiomycota</taxon>
        <taxon>Agaricomycotina</taxon>
        <taxon>Agaricomycetes</taxon>
        <taxon>Agaricomycetidae</taxon>
        <taxon>Agaricales</taxon>
        <taxon>Marasmiineae</taxon>
        <taxon>Mycenaceae</taxon>
        <taxon>Favolaschia</taxon>
    </lineage>
</organism>
<keyword evidence="1" id="KW-0472">Membrane</keyword>
<evidence type="ECO:0000313" key="2">
    <source>
        <dbReference type="EMBL" id="KAK6974876.1"/>
    </source>
</evidence>
<evidence type="ECO:0000256" key="1">
    <source>
        <dbReference type="SAM" id="Phobius"/>
    </source>
</evidence>